<keyword evidence="3" id="KW-1185">Reference proteome</keyword>
<evidence type="ECO:0000313" key="2">
    <source>
        <dbReference type="EMBL" id="PLW27719.1"/>
    </source>
</evidence>
<organism evidence="2 3">
    <name type="scientific">Puccinia coronata f. sp. avenae</name>
    <dbReference type="NCBI Taxonomy" id="200324"/>
    <lineage>
        <taxon>Eukaryota</taxon>
        <taxon>Fungi</taxon>
        <taxon>Dikarya</taxon>
        <taxon>Basidiomycota</taxon>
        <taxon>Pucciniomycotina</taxon>
        <taxon>Pucciniomycetes</taxon>
        <taxon>Pucciniales</taxon>
        <taxon>Pucciniaceae</taxon>
        <taxon>Puccinia</taxon>
    </lineage>
</organism>
<dbReference type="Proteomes" id="UP000235388">
    <property type="component" value="Unassembled WGS sequence"/>
</dbReference>
<proteinExistence type="predicted"/>
<feature type="compositionally biased region" description="Polar residues" evidence="1">
    <location>
        <begin position="44"/>
        <end position="57"/>
    </location>
</feature>
<comment type="caution">
    <text evidence="2">The sequence shown here is derived from an EMBL/GenBank/DDBJ whole genome shotgun (WGS) entry which is preliminary data.</text>
</comment>
<protein>
    <submittedName>
        <fullName evidence="2">Uncharacterized protein</fullName>
    </submittedName>
</protein>
<accession>A0A2N5TQE3</accession>
<reference evidence="2 3" key="1">
    <citation type="submission" date="2017-11" db="EMBL/GenBank/DDBJ databases">
        <title>De novo assembly and phasing of dikaryotic genomes from two isolates of Puccinia coronata f. sp. avenae, the causal agent of oat crown rust.</title>
        <authorList>
            <person name="Miller M.E."/>
            <person name="Zhang Y."/>
            <person name="Omidvar V."/>
            <person name="Sperschneider J."/>
            <person name="Schwessinger B."/>
            <person name="Raley C."/>
            <person name="Palmer J.M."/>
            <person name="Garnica D."/>
            <person name="Upadhyaya N."/>
            <person name="Rathjen J."/>
            <person name="Taylor J.M."/>
            <person name="Park R.F."/>
            <person name="Dodds P.N."/>
            <person name="Hirsch C.D."/>
            <person name="Kianian S.F."/>
            <person name="Figueroa M."/>
        </authorList>
    </citation>
    <scope>NUCLEOTIDE SEQUENCE [LARGE SCALE GENOMIC DNA]</scope>
    <source>
        <strain evidence="2">12NC29</strain>
    </source>
</reference>
<feature type="region of interest" description="Disordered" evidence="1">
    <location>
        <begin position="1"/>
        <end position="57"/>
    </location>
</feature>
<feature type="compositionally biased region" description="Polar residues" evidence="1">
    <location>
        <begin position="15"/>
        <end position="35"/>
    </location>
</feature>
<name>A0A2N5TQE3_9BASI</name>
<gene>
    <name evidence="2" type="ORF">PCANC_27855</name>
</gene>
<dbReference type="EMBL" id="PGCJ01000474">
    <property type="protein sequence ID" value="PLW27719.1"/>
    <property type="molecule type" value="Genomic_DNA"/>
</dbReference>
<dbReference type="AlphaFoldDB" id="A0A2N5TQE3"/>
<evidence type="ECO:0000256" key="1">
    <source>
        <dbReference type="SAM" id="MobiDB-lite"/>
    </source>
</evidence>
<sequence>MEVTFAQERRFAQKGGSQPASQGASQPAKASSGGDSINDRFPSLTGNRSVVPTIGTPSTRARLASADPEFLAIVIFSLRYFNFHQFILSPRSVYTMALLYGIRKTIGSYKVS</sequence>
<evidence type="ECO:0000313" key="3">
    <source>
        <dbReference type="Proteomes" id="UP000235388"/>
    </source>
</evidence>